<proteinExistence type="predicted"/>
<feature type="transmembrane region" description="Helical" evidence="1">
    <location>
        <begin position="198"/>
        <end position="216"/>
    </location>
</feature>
<gene>
    <name evidence="2" type="ORF">P0Y55_07955</name>
</gene>
<keyword evidence="1" id="KW-1133">Transmembrane helix</keyword>
<feature type="transmembrane region" description="Helical" evidence="1">
    <location>
        <begin position="141"/>
        <end position="161"/>
    </location>
</feature>
<dbReference type="Proteomes" id="UP001178662">
    <property type="component" value="Chromosome"/>
</dbReference>
<reference evidence="2" key="1">
    <citation type="submission" date="2023-03" db="EMBL/GenBank/DDBJ databases">
        <title>Andean soil-derived lignocellulolytic bacterial consortium as a source of novel taxa and putative plastic-active enzymes.</title>
        <authorList>
            <person name="Diaz-Garcia L."/>
            <person name="Chuvochina M."/>
            <person name="Feuerriegel G."/>
            <person name="Bunk B."/>
            <person name="Sproer C."/>
            <person name="Streit W.R."/>
            <person name="Rodriguez L.M."/>
            <person name="Overmann J."/>
            <person name="Jimenez D.J."/>
        </authorList>
    </citation>
    <scope>NUCLEOTIDE SEQUENCE</scope>
    <source>
        <strain evidence="2">MAG 2441</strain>
    </source>
</reference>
<dbReference type="AlphaFoldDB" id="A0AA95F326"/>
<dbReference type="Pfam" id="PF14329">
    <property type="entry name" value="DUF4386"/>
    <property type="match status" value="1"/>
</dbReference>
<keyword evidence="1" id="KW-0472">Membrane</keyword>
<protein>
    <submittedName>
        <fullName evidence="2">DUF4386 domain-containing protein</fullName>
    </submittedName>
</protein>
<evidence type="ECO:0000256" key="1">
    <source>
        <dbReference type="SAM" id="Phobius"/>
    </source>
</evidence>
<organism evidence="2 3">
    <name type="scientific">Candidatus Cohnella colombiensis</name>
    <dbReference type="NCBI Taxonomy" id="3121368"/>
    <lineage>
        <taxon>Bacteria</taxon>
        <taxon>Bacillati</taxon>
        <taxon>Bacillota</taxon>
        <taxon>Bacilli</taxon>
        <taxon>Bacillales</taxon>
        <taxon>Paenibacillaceae</taxon>
        <taxon>Cohnella</taxon>
    </lineage>
</organism>
<dbReference type="EMBL" id="CP119317">
    <property type="protein sequence ID" value="WEK55968.1"/>
    <property type="molecule type" value="Genomic_DNA"/>
</dbReference>
<feature type="transmembrane region" description="Helical" evidence="1">
    <location>
        <begin position="173"/>
        <end position="192"/>
    </location>
</feature>
<feature type="transmembrane region" description="Helical" evidence="1">
    <location>
        <begin position="56"/>
        <end position="81"/>
    </location>
</feature>
<keyword evidence="3" id="KW-1185">Reference proteome</keyword>
<accession>A0AA95F326</accession>
<evidence type="ECO:0000313" key="3">
    <source>
        <dbReference type="Proteomes" id="UP001178662"/>
    </source>
</evidence>
<dbReference type="InterPro" id="IPR025495">
    <property type="entry name" value="DUF4386"/>
</dbReference>
<sequence length="220" mass="23901">MNTNDMNRNLSLALGVAFLLQACTSLISGAFLFNPFVIPGDISTTMLNLGHNAGMVHASIIGDVITALGIIFLATMLFLVVGKQNKAMALVALGFYIIEAVILVVSKFAAFVLLNISQEYVATGDNALVLMGKLALETKDFIYRIHIIPFGLGAIIFYYLLYRSNAIPKWLSLWGLFAVPLVLVGVVLKIYGVNAVSVFAVPYVPFEFFAGIYLVVKGRN</sequence>
<feature type="transmembrane region" description="Helical" evidence="1">
    <location>
        <begin position="93"/>
        <end position="116"/>
    </location>
</feature>
<keyword evidence="1" id="KW-0812">Transmembrane</keyword>
<evidence type="ECO:0000313" key="2">
    <source>
        <dbReference type="EMBL" id="WEK55968.1"/>
    </source>
</evidence>
<name>A0AA95F326_9BACL</name>